<proteinExistence type="predicted"/>
<keyword evidence="1" id="KW-0472">Membrane</keyword>
<evidence type="ECO:0000313" key="3">
    <source>
        <dbReference type="Proteomes" id="UP000184300"/>
    </source>
</evidence>
<accession>A0A1L9VTU7</accession>
<dbReference type="RefSeq" id="XP_022404040.1">
    <property type="nucleotide sequence ID" value="XM_022545904.1"/>
</dbReference>
<dbReference type="Proteomes" id="UP000184300">
    <property type="component" value="Unassembled WGS sequence"/>
</dbReference>
<keyword evidence="3" id="KW-1185">Reference proteome</keyword>
<dbReference type="GeneID" id="34462165"/>
<feature type="transmembrane region" description="Helical" evidence="1">
    <location>
        <begin position="12"/>
        <end position="31"/>
    </location>
</feature>
<dbReference type="EMBL" id="KV878891">
    <property type="protein sequence ID" value="OJJ87351.1"/>
    <property type="molecule type" value="Genomic_DNA"/>
</dbReference>
<organism evidence="2 3">
    <name type="scientific">Aspergillus glaucus CBS 516.65</name>
    <dbReference type="NCBI Taxonomy" id="1160497"/>
    <lineage>
        <taxon>Eukaryota</taxon>
        <taxon>Fungi</taxon>
        <taxon>Dikarya</taxon>
        <taxon>Ascomycota</taxon>
        <taxon>Pezizomycotina</taxon>
        <taxon>Eurotiomycetes</taxon>
        <taxon>Eurotiomycetidae</taxon>
        <taxon>Eurotiales</taxon>
        <taxon>Aspergillaceae</taxon>
        <taxon>Aspergillus</taxon>
        <taxon>Aspergillus subgen. Aspergillus</taxon>
    </lineage>
</organism>
<dbReference type="VEuPathDB" id="FungiDB:ASPGLDRAFT_43894"/>
<evidence type="ECO:0000313" key="2">
    <source>
        <dbReference type="EMBL" id="OJJ87351.1"/>
    </source>
</evidence>
<dbReference type="AlphaFoldDB" id="A0A1L9VTU7"/>
<reference evidence="3" key="1">
    <citation type="journal article" date="2017" name="Genome Biol.">
        <title>Comparative genomics reveals high biological diversity and specific adaptations in the industrially and medically important fungal genus Aspergillus.</title>
        <authorList>
            <person name="de Vries R.P."/>
            <person name="Riley R."/>
            <person name="Wiebenga A."/>
            <person name="Aguilar-Osorio G."/>
            <person name="Amillis S."/>
            <person name="Uchima C.A."/>
            <person name="Anderluh G."/>
            <person name="Asadollahi M."/>
            <person name="Askin M."/>
            <person name="Barry K."/>
            <person name="Battaglia E."/>
            <person name="Bayram O."/>
            <person name="Benocci T."/>
            <person name="Braus-Stromeyer S.A."/>
            <person name="Caldana C."/>
            <person name="Canovas D."/>
            <person name="Cerqueira G.C."/>
            <person name="Chen F."/>
            <person name="Chen W."/>
            <person name="Choi C."/>
            <person name="Clum A."/>
            <person name="Dos Santos R.A."/>
            <person name="Damasio A.R."/>
            <person name="Diallinas G."/>
            <person name="Emri T."/>
            <person name="Fekete E."/>
            <person name="Flipphi M."/>
            <person name="Freyberg S."/>
            <person name="Gallo A."/>
            <person name="Gournas C."/>
            <person name="Habgood R."/>
            <person name="Hainaut M."/>
            <person name="Harispe M.L."/>
            <person name="Henrissat B."/>
            <person name="Hilden K.S."/>
            <person name="Hope R."/>
            <person name="Hossain A."/>
            <person name="Karabika E."/>
            <person name="Karaffa L."/>
            <person name="Karanyi Z."/>
            <person name="Krasevec N."/>
            <person name="Kuo A."/>
            <person name="Kusch H."/>
            <person name="LaButti K."/>
            <person name="Lagendijk E.L."/>
            <person name="Lapidus A."/>
            <person name="Levasseur A."/>
            <person name="Lindquist E."/>
            <person name="Lipzen A."/>
            <person name="Logrieco A.F."/>
            <person name="MacCabe A."/>
            <person name="Maekelae M.R."/>
            <person name="Malavazi I."/>
            <person name="Melin P."/>
            <person name="Meyer V."/>
            <person name="Mielnichuk N."/>
            <person name="Miskei M."/>
            <person name="Molnar A.P."/>
            <person name="Mule G."/>
            <person name="Ngan C.Y."/>
            <person name="Orejas M."/>
            <person name="Orosz E."/>
            <person name="Ouedraogo J.P."/>
            <person name="Overkamp K.M."/>
            <person name="Park H.-S."/>
            <person name="Perrone G."/>
            <person name="Piumi F."/>
            <person name="Punt P.J."/>
            <person name="Ram A.F."/>
            <person name="Ramon A."/>
            <person name="Rauscher S."/>
            <person name="Record E."/>
            <person name="Riano-Pachon D.M."/>
            <person name="Robert V."/>
            <person name="Roehrig J."/>
            <person name="Ruller R."/>
            <person name="Salamov A."/>
            <person name="Salih N.S."/>
            <person name="Samson R.A."/>
            <person name="Sandor E."/>
            <person name="Sanguinetti M."/>
            <person name="Schuetze T."/>
            <person name="Sepcic K."/>
            <person name="Shelest E."/>
            <person name="Sherlock G."/>
            <person name="Sophianopoulou V."/>
            <person name="Squina F.M."/>
            <person name="Sun H."/>
            <person name="Susca A."/>
            <person name="Todd R.B."/>
            <person name="Tsang A."/>
            <person name="Unkles S.E."/>
            <person name="van de Wiele N."/>
            <person name="van Rossen-Uffink D."/>
            <person name="Oliveira J.V."/>
            <person name="Vesth T.C."/>
            <person name="Visser J."/>
            <person name="Yu J.-H."/>
            <person name="Zhou M."/>
            <person name="Andersen M.R."/>
            <person name="Archer D.B."/>
            <person name="Baker S.E."/>
            <person name="Benoit I."/>
            <person name="Brakhage A.A."/>
            <person name="Braus G.H."/>
            <person name="Fischer R."/>
            <person name="Frisvad J.C."/>
            <person name="Goldman G.H."/>
            <person name="Houbraken J."/>
            <person name="Oakley B."/>
            <person name="Pocsi I."/>
            <person name="Scazzocchio C."/>
            <person name="Seiboth B."/>
            <person name="vanKuyk P.A."/>
            <person name="Wortman J."/>
            <person name="Dyer P.S."/>
            <person name="Grigoriev I.V."/>
        </authorList>
    </citation>
    <scope>NUCLEOTIDE SEQUENCE [LARGE SCALE GENOMIC DNA]</scope>
    <source>
        <strain evidence="3">CBS 516.65</strain>
    </source>
</reference>
<gene>
    <name evidence="2" type="ORF">ASPGLDRAFT_43894</name>
</gene>
<name>A0A1L9VTU7_ASPGL</name>
<sequence>MGVAKGNRSSASGDVLVIVSLSLPAIVLFVTRNSIPFTTVMSGCTNLTIQADEYPKLVNDPPQTLADHYSNRLGHNSHSKIYNSLKNYYFTGSLEGTPALT</sequence>
<evidence type="ECO:0000256" key="1">
    <source>
        <dbReference type="SAM" id="Phobius"/>
    </source>
</evidence>
<keyword evidence="1" id="KW-1133">Transmembrane helix</keyword>
<protein>
    <submittedName>
        <fullName evidence="2">Uncharacterized protein</fullName>
    </submittedName>
</protein>
<keyword evidence="1" id="KW-0812">Transmembrane</keyword>